<dbReference type="InterPro" id="IPR022357">
    <property type="entry name" value="MIP_CS"/>
</dbReference>
<dbReference type="Gene3D" id="3.40.50.620">
    <property type="entry name" value="HUPs"/>
    <property type="match status" value="2"/>
</dbReference>
<dbReference type="InterPro" id="IPR006426">
    <property type="entry name" value="Asn_synth_AEB"/>
</dbReference>
<dbReference type="PANTHER" id="PTHR43284:SF1">
    <property type="entry name" value="ASPARAGINE SYNTHETASE"/>
    <property type="match status" value="1"/>
</dbReference>
<evidence type="ECO:0000313" key="9">
    <source>
        <dbReference type="Proteomes" id="UP000053815"/>
    </source>
</evidence>
<keyword evidence="9" id="KW-1185">Reference proteome</keyword>
<dbReference type="InterPro" id="IPR017932">
    <property type="entry name" value="GATase_2_dom"/>
</dbReference>
<dbReference type="Pfam" id="PF13537">
    <property type="entry name" value="GATase_7"/>
    <property type="match status" value="1"/>
</dbReference>
<evidence type="ECO:0000256" key="4">
    <source>
        <dbReference type="ARBA" id="ARBA00022962"/>
    </source>
</evidence>
<dbReference type="AlphaFoldDB" id="A0A0C9M9C3"/>
<organism evidence="8">
    <name type="scientific">Mucor ambiguus</name>
    <dbReference type="NCBI Taxonomy" id="91626"/>
    <lineage>
        <taxon>Eukaryota</taxon>
        <taxon>Fungi</taxon>
        <taxon>Fungi incertae sedis</taxon>
        <taxon>Mucoromycota</taxon>
        <taxon>Mucoromycotina</taxon>
        <taxon>Mucoromycetes</taxon>
        <taxon>Mucorales</taxon>
        <taxon>Mucorineae</taxon>
        <taxon>Mucoraceae</taxon>
        <taxon>Mucor</taxon>
    </lineage>
</organism>
<dbReference type="SUPFAM" id="SSF52402">
    <property type="entry name" value="Adenine nucleotide alpha hydrolases-like"/>
    <property type="match status" value="1"/>
</dbReference>
<dbReference type="CDD" id="cd00712">
    <property type="entry name" value="AsnB"/>
    <property type="match status" value="1"/>
</dbReference>
<evidence type="ECO:0000313" key="8">
    <source>
        <dbReference type="EMBL" id="GAN03784.1"/>
    </source>
</evidence>
<dbReference type="GO" id="GO:0006529">
    <property type="term" value="P:asparagine biosynthetic process"/>
    <property type="evidence" value="ECO:0007669"/>
    <property type="project" value="InterPro"/>
</dbReference>
<gene>
    <name evidence="8" type="ORF">MAM1_0048c03239</name>
</gene>
<evidence type="ECO:0000259" key="7">
    <source>
        <dbReference type="PROSITE" id="PS51278"/>
    </source>
</evidence>
<dbReference type="Proteomes" id="UP000053815">
    <property type="component" value="Unassembled WGS sequence"/>
</dbReference>
<evidence type="ECO:0000256" key="5">
    <source>
        <dbReference type="PIRNR" id="PIRNR001589"/>
    </source>
</evidence>
<dbReference type="STRING" id="91626.A0A0C9M9C3"/>
<feature type="domain" description="Glutamine amidotransferase type-2" evidence="7">
    <location>
        <begin position="6"/>
        <end position="214"/>
    </location>
</feature>
<dbReference type="EMBL" id="DF836337">
    <property type="protein sequence ID" value="GAN03784.1"/>
    <property type="molecule type" value="Genomic_DNA"/>
</dbReference>
<evidence type="ECO:0000256" key="6">
    <source>
        <dbReference type="PIRSR" id="PIRSR001589-3"/>
    </source>
</evidence>
<dbReference type="Pfam" id="PF00733">
    <property type="entry name" value="Asn_synthase"/>
    <property type="match status" value="1"/>
</dbReference>
<dbReference type="GO" id="GO:0005524">
    <property type="term" value="F:ATP binding"/>
    <property type="evidence" value="ECO:0007669"/>
    <property type="project" value="UniProtKB-KW"/>
</dbReference>
<dbReference type="InterPro" id="IPR029055">
    <property type="entry name" value="Ntn_hydrolases_N"/>
</dbReference>
<dbReference type="OrthoDB" id="409189at2759"/>
<accession>A0A0C9M9C3</accession>
<dbReference type="GO" id="GO:0004066">
    <property type="term" value="F:asparagine synthase (glutamine-hydrolyzing) activity"/>
    <property type="evidence" value="ECO:0007669"/>
    <property type="project" value="InterPro"/>
</dbReference>
<dbReference type="PROSITE" id="PS00221">
    <property type="entry name" value="MIP"/>
    <property type="match status" value="1"/>
</dbReference>
<dbReference type="SUPFAM" id="SSF56235">
    <property type="entry name" value="N-terminal nucleophile aminohydrolases (Ntn hydrolases)"/>
    <property type="match status" value="1"/>
</dbReference>
<sequence>MGGIACYFQFDSSQNKDVLDDGNLMKSLEYINHRGPDFRGAYFSDCGRTGLGYVQLSVVGMDNSQQTLYDQENDIHIVLDGGLYDLERIKRELQAKGYQLRTESVSEIALCLYQEYGLSFLDHLSGEFSVCIWDAKKSRFILARDRFGTKPLYYTIVKGALLVASEIKAFLPLGWHPEWDVDSLLNNGVMFDCRTAFKGVNKLPPAHYMAASSGGSIQIRPFWCQKYANKRVKNICTVESMVQGVRDRLVDAVKQRLGADVALGIYLDESVNTSCIAGIASQIRKEANSKEKIKTFSLTIVDDDELSENMVVKRIAEFCNADLEVLQVSEEDLLNNFEESLWHVEQPHLDLHSVGRFMLSKLVRDQGYNVVLTGEGAEEHFAGHPHFIKDYLREADNSVPDGFGTLLDEKRAEMLQKMDTEMDNVGSKNAVDNMLNDSTAPAFLERSFTLTRSFHSEAAIKKYRHRNPTVTVAEALNGISRNNANSKWHPLHTAMSVQCTTLLPNHVLSSFSDRPTMAHSVEARLPFLDHQLCDYVNSLPPSVKIKADDDGRLIDKWILREAAKPYVTAEVYQSSNPQSYYASSSDTAFIKLSEKHLTKEKIGRLGWISYNTVKAAKESYRITKSHKTHQDLLIIMSYVVLSEQFNVATARFEEVTFCKTKQVNSVKKQLSEQNHKTAISAILQKVVMTAVVVTPMVYAYYFQ</sequence>
<name>A0A0C9M9C3_9FUNG</name>
<dbReference type="NCBIfam" id="TIGR01536">
    <property type="entry name" value="asn_synth_AEB"/>
    <property type="match status" value="1"/>
</dbReference>
<comment type="similarity">
    <text evidence="1">Belongs to the asparagine synthetase family.</text>
</comment>
<keyword evidence="2 5" id="KW-0547">Nucleotide-binding</keyword>
<dbReference type="GO" id="GO:0005829">
    <property type="term" value="C:cytosol"/>
    <property type="evidence" value="ECO:0007669"/>
    <property type="project" value="TreeGrafter"/>
</dbReference>
<dbReference type="InterPro" id="IPR033738">
    <property type="entry name" value="AsnB_N"/>
</dbReference>
<keyword evidence="4" id="KW-0315">Glutamine amidotransferase</keyword>
<evidence type="ECO:0000256" key="2">
    <source>
        <dbReference type="ARBA" id="ARBA00022741"/>
    </source>
</evidence>
<keyword evidence="3 5" id="KW-0067">ATP-binding</keyword>
<dbReference type="PIRSF" id="PIRSF001589">
    <property type="entry name" value="Asn_synthetase_glu-h"/>
    <property type="match status" value="1"/>
</dbReference>
<dbReference type="InterPro" id="IPR051786">
    <property type="entry name" value="ASN_synthetase/amidase"/>
</dbReference>
<dbReference type="Gene3D" id="3.60.20.10">
    <property type="entry name" value="Glutamine Phosphoribosylpyrophosphate, subunit 1, domain 1"/>
    <property type="match status" value="1"/>
</dbReference>
<dbReference type="InterPro" id="IPR014729">
    <property type="entry name" value="Rossmann-like_a/b/a_fold"/>
</dbReference>
<protein>
    <submittedName>
        <fullName evidence="8">Asparagine synthase</fullName>
    </submittedName>
</protein>
<dbReference type="CDD" id="cd01991">
    <property type="entry name" value="Asn_synthase_B_C"/>
    <property type="match status" value="1"/>
</dbReference>
<dbReference type="InterPro" id="IPR001962">
    <property type="entry name" value="Asn_synthase"/>
</dbReference>
<proteinExistence type="inferred from homology"/>
<dbReference type="PROSITE" id="PS51278">
    <property type="entry name" value="GATASE_TYPE_2"/>
    <property type="match status" value="1"/>
</dbReference>
<evidence type="ECO:0000256" key="1">
    <source>
        <dbReference type="ARBA" id="ARBA00005752"/>
    </source>
</evidence>
<dbReference type="PANTHER" id="PTHR43284">
    <property type="entry name" value="ASPARAGINE SYNTHETASE (GLUTAMINE-HYDROLYZING)"/>
    <property type="match status" value="1"/>
</dbReference>
<evidence type="ECO:0000256" key="3">
    <source>
        <dbReference type="ARBA" id="ARBA00022840"/>
    </source>
</evidence>
<reference evidence="8" key="1">
    <citation type="submission" date="2014-09" db="EMBL/GenBank/DDBJ databases">
        <title>Draft genome sequence of an oleaginous Mucoromycotina fungus Mucor ambiguus NBRC6742.</title>
        <authorList>
            <person name="Takeda I."/>
            <person name="Yamane N."/>
            <person name="Morita T."/>
            <person name="Tamano K."/>
            <person name="Machida M."/>
            <person name="Baker S."/>
            <person name="Koike H."/>
        </authorList>
    </citation>
    <scope>NUCLEOTIDE SEQUENCE</scope>
    <source>
        <strain evidence="8">NBRC 6742</strain>
    </source>
</reference>
<feature type="site" description="Important for beta-aspartyl-AMP intermediate formation" evidence="6">
    <location>
        <position position="375"/>
    </location>
</feature>